<reference evidence="2 3" key="1">
    <citation type="submission" date="2017-09" db="EMBL/GenBank/DDBJ databases">
        <authorList>
            <person name="Pope W.H."/>
            <person name="Garlena R.A."/>
            <person name="Russell D.A."/>
            <person name="Jacobs-Sera D."/>
            <person name="Hatfull G.F."/>
        </authorList>
    </citation>
    <scope>NUCLEOTIDE SEQUENCE [LARGE SCALE GENOMIC DNA]</scope>
</reference>
<feature type="domain" description="DUF7233" evidence="1">
    <location>
        <begin position="4"/>
        <end position="99"/>
    </location>
</feature>
<accession>A0A2D1GCZ1</accession>
<proteinExistence type="predicted"/>
<evidence type="ECO:0000259" key="1">
    <source>
        <dbReference type="Pfam" id="PF23880"/>
    </source>
</evidence>
<gene>
    <name evidence="2" type="ORF">SEA_KABLUNA_49</name>
</gene>
<sequence length="99" mass="10817">MVQSTTVVTFETELWIEFGSYALMPVDTEILYSSIEDRFIVAACSTTYDYGPFSDGYAPAFEFEGLRISASLFGEIDSAIVTCISSPSGDGSRITTIKE</sequence>
<keyword evidence="3" id="KW-1185">Reference proteome</keyword>
<dbReference type="InterPro" id="IPR055657">
    <property type="entry name" value="DUF7233"/>
</dbReference>
<dbReference type="Proteomes" id="UP000229692">
    <property type="component" value="Segment"/>
</dbReference>
<dbReference type="Pfam" id="PF23880">
    <property type="entry name" value="DUF7233"/>
    <property type="match status" value="1"/>
</dbReference>
<evidence type="ECO:0000313" key="2">
    <source>
        <dbReference type="EMBL" id="ATN89570.1"/>
    </source>
</evidence>
<evidence type="ECO:0000313" key="3">
    <source>
        <dbReference type="Proteomes" id="UP000229692"/>
    </source>
</evidence>
<dbReference type="EMBL" id="MF919510">
    <property type="protein sequence ID" value="ATN89570.1"/>
    <property type="molecule type" value="Genomic_DNA"/>
</dbReference>
<name>A0A2D1GCZ1_9CAUD</name>
<protein>
    <recommendedName>
        <fullName evidence="1">DUF7233 domain-containing protein</fullName>
    </recommendedName>
</protein>
<organism evidence="2 3">
    <name type="scientific">Gordonia phage Kabluna</name>
    <dbReference type="NCBI Taxonomy" id="2041511"/>
    <lineage>
        <taxon>Viruses</taxon>
        <taxon>Duplodnaviria</taxon>
        <taxon>Heunggongvirae</taxon>
        <taxon>Uroviricota</taxon>
        <taxon>Caudoviricetes</taxon>
        <taxon>Zierdtviridae</taxon>
        <taxon>Emilbogenvirinae</taxon>
        <taxon>Kablunavirus</taxon>
        <taxon>Kablunavirus kabluna</taxon>
    </lineage>
</organism>